<reference evidence="4 5" key="1">
    <citation type="submission" date="2017-05" db="EMBL/GenBank/DDBJ databases">
        <authorList>
            <person name="Varghese N."/>
            <person name="Submissions S."/>
        </authorList>
    </citation>
    <scope>NUCLEOTIDE SEQUENCE [LARGE SCALE GENOMIC DNA]</scope>
    <source>
        <strain evidence="4 5">CGMCC 1.7287</strain>
    </source>
</reference>
<dbReference type="InterPro" id="IPR003423">
    <property type="entry name" value="OMP_efflux"/>
</dbReference>
<protein>
    <submittedName>
        <fullName evidence="4">Outer membrane protein TolC</fullName>
    </submittedName>
</protein>
<evidence type="ECO:0000256" key="2">
    <source>
        <dbReference type="SAM" id="Coils"/>
    </source>
</evidence>
<dbReference type="SUPFAM" id="SSF56954">
    <property type="entry name" value="Outer membrane efflux proteins (OEP)"/>
    <property type="match status" value="1"/>
</dbReference>
<evidence type="ECO:0000256" key="1">
    <source>
        <dbReference type="ARBA" id="ARBA00007613"/>
    </source>
</evidence>
<accession>A0ABY1S2N6</accession>
<keyword evidence="3" id="KW-0732">Signal</keyword>
<feature type="coiled-coil region" evidence="2">
    <location>
        <begin position="182"/>
        <end position="216"/>
    </location>
</feature>
<sequence>MTTDIKAHLRCWGVVAGLLLSSSIHATGLTLEEAVDRALANDIWLTSSHYNETAKRAMADAAGALPDPKISLALANVPTDSLNFGQEGMTQFAVGISQMLPRGDTLELKEQRFSQESRLQPLMRQQRRAQVRMQISQLWIDAWQARESLELIRLNRRLFKQLESVATSSYRVALGKTQQQDVVRAQLELTQLEDKINRLELQYDTLRARLSEWVAMPLESSAEAAVIAISSQQPDMELVRQVPAEVGDDGRARFFLQHPAVVLLDRQVEVAQTDIRLAEQSYKPAWGVSASYGYRGEDPMGRDRADLFSLGVSMEMPLFSTRRQDGELASASTRVEVIRTERLLKLRQLLAAYDTSLAAWTRLNERLSLYRKQLLPQTAQAAEAALNAYTRDAGDFAEVVRARIAELNARLAEIEIVAEQQKQVAQLNYLMTQVSQKEE</sequence>
<comment type="caution">
    <text evidence="4">The sequence shown here is derived from an EMBL/GenBank/DDBJ whole genome shotgun (WGS) entry which is preliminary data.</text>
</comment>
<proteinExistence type="inferred from homology"/>
<dbReference type="Proteomes" id="UP001159257">
    <property type="component" value="Unassembled WGS sequence"/>
</dbReference>
<keyword evidence="2" id="KW-0175">Coiled coil</keyword>
<dbReference type="PANTHER" id="PTHR30203">
    <property type="entry name" value="OUTER MEMBRANE CATION EFFLUX PROTEIN"/>
    <property type="match status" value="1"/>
</dbReference>
<gene>
    <name evidence="4" type="ORF">SAMN04487964_11273</name>
</gene>
<keyword evidence="5" id="KW-1185">Reference proteome</keyword>
<dbReference type="PANTHER" id="PTHR30203:SF24">
    <property type="entry name" value="BLR4935 PROTEIN"/>
    <property type="match status" value="1"/>
</dbReference>
<dbReference type="Pfam" id="PF02321">
    <property type="entry name" value="OEP"/>
    <property type="match status" value="1"/>
</dbReference>
<evidence type="ECO:0000313" key="5">
    <source>
        <dbReference type="Proteomes" id="UP001159257"/>
    </source>
</evidence>
<evidence type="ECO:0000313" key="4">
    <source>
        <dbReference type="EMBL" id="SMR76731.1"/>
    </source>
</evidence>
<feature type="coiled-coil region" evidence="2">
    <location>
        <begin position="397"/>
        <end position="424"/>
    </location>
</feature>
<dbReference type="RefSeq" id="WP_239040090.1">
    <property type="nucleotide sequence ID" value="NZ_BAAAEY010000008.1"/>
</dbReference>
<organism evidence="4 5">
    <name type="scientific">Marinobacterium sediminicola</name>
    <dbReference type="NCBI Taxonomy" id="518898"/>
    <lineage>
        <taxon>Bacteria</taxon>
        <taxon>Pseudomonadati</taxon>
        <taxon>Pseudomonadota</taxon>
        <taxon>Gammaproteobacteria</taxon>
        <taxon>Oceanospirillales</taxon>
        <taxon>Oceanospirillaceae</taxon>
        <taxon>Marinobacterium</taxon>
    </lineage>
</organism>
<dbReference type="Gene3D" id="1.20.1600.10">
    <property type="entry name" value="Outer membrane efflux proteins (OEP)"/>
    <property type="match status" value="1"/>
</dbReference>
<feature type="chain" id="PRO_5047428664" evidence="3">
    <location>
        <begin position="27"/>
        <end position="439"/>
    </location>
</feature>
<dbReference type="EMBL" id="FXWV01000012">
    <property type="protein sequence ID" value="SMR76731.1"/>
    <property type="molecule type" value="Genomic_DNA"/>
</dbReference>
<dbReference type="InterPro" id="IPR010131">
    <property type="entry name" value="MdtP/NodT-like"/>
</dbReference>
<evidence type="ECO:0000256" key="3">
    <source>
        <dbReference type="SAM" id="SignalP"/>
    </source>
</evidence>
<name>A0ABY1S2N6_9GAMM</name>
<comment type="similarity">
    <text evidence="1">Belongs to the outer membrane factor (OMF) (TC 1.B.17) family.</text>
</comment>
<feature type="signal peptide" evidence="3">
    <location>
        <begin position="1"/>
        <end position="26"/>
    </location>
</feature>